<evidence type="ECO:0000313" key="3">
    <source>
        <dbReference type="Proteomes" id="UP000265520"/>
    </source>
</evidence>
<comment type="caution">
    <text evidence="2">The sequence shown here is derived from an EMBL/GenBank/DDBJ whole genome shotgun (WGS) entry which is preliminary data.</text>
</comment>
<feature type="domain" description="RNase H type-1" evidence="1">
    <location>
        <begin position="68"/>
        <end position="164"/>
    </location>
</feature>
<accession>A0A392MPU0</accession>
<dbReference type="Proteomes" id="UP000265520">
    <property type="component" value="Unassembled WGS sequence"/>
</dbReference>
<evidence type="ECO:0000313" key="2">
    <source>
        <dbReference type="EMBL" id="MCH89552.1"/>
    </source>
</evidence>
<proteinExistence type="predicted"/>
<sequence length="195" mass="21954">MSISLRITAEVNGALVSLPFALFAEMKMKQSFMDWIFDNLNKRPGERKNNEWQTIFMKRPREGWVKLNCDGTHKSSVNLSGCGGLLRDSSGVCLTSYAHKLGTCDALHVEMCGMYLSMDLAMRQEITHLQVDSDSKVLVDMVTGNCTINGNIPTLVRRIRDLKNMNWQAPPRDLQRLLFDDISGACMPRSVPLTL</sequence>
<evidence type="ECO:0000259" key="1">
    <source>
        <dbReference type="Pfam" id="PF13456"/>
    </source>
</evidence>
<dbReference type="PANTHER" id="PTHR47723:SF19">
    <property type="entry name" value="POLYNUCLEOTIDYL TRANSFERASE, RIBONUCLEASE H-LIKE SUPERFAMILY PROTEIN"/>
    <property type="match status" value="1"/>
</dbReference>
<organism evidence="2 3">
    <name type="scientific">Trifolium medium</name>
    <dbReference type="NCBI Taxonomy" id="97028"/>
    <lineage>
        <taxon>Eukaryota</taxon>
        <taxon>Viridiplantae</taxon>
        <taxon>Streptophyta</taxon>
        <taxon>Embryophyta</taxon>
        <taxon>Tracheophyta</taxon>
        <taxon>Spermatophyta</taxon>
        <taxon>Magnoliopsida</taxon>
        <taxon>eudicotyledons</taxon>
        <taxon>Gunneridae</taxon>
        <taxon>Pentapetalae</taxon>
        <taxon>rosids</taxon>
        <taxon>fabids</taxon>
        <taxon>Fabales</taxon>
        <taxon>Fabaceae</taxon>
        <taxon>Papilionoideae</taxon>
        <taxon>50 kb inversion clade</taxon>
        <taxon>NPAAA clade</taxon>
        <taxon>Hologalegina</taxon>
        <taxon>IRL clade</taxon>
        <taxon>Trifolieae</taxon>
        <taxon>Trifolium</taxon>
    </lineage>
</organism>
<dbReference type="GO" id="GO:0004523">
    <property type="term" value="F:RNA-DNA hybrid ribonuclease activity"/>
    <property type="evidence" value="ECO:0007669"/>
    <property type="project" value="InterPro"/>
</dbReference>
<name>A0A392MPU0_9FABA</name>
<dbReference type="Pfam" id="PF13456">
    <property type="entry name" value="RVT_3"/>
    <property type="match status" value="1"/>
</dbReference>
<dbReference type="AlphaFoldDB" id="A0A392MPU0"/>
<dbReference type="CDD" id="cd06222">
    <property type="entry name" value="RNase_H_like"/>
    <property type="match status" value="1"/>
</dbReference>
<dbReference type="EMBL" id="LXQA010016391">
    <property type="protein sequence ID" value="MCH89552.1"/>
    <property type="molecule type" value="Genomic_DNA"/>
</dbReference>
<protein>
    <submittedName>
        <fullName evidence="2">Ribonuclease H protein</fullName>
    </submittedName>
</protein>
<dbReference type="PANTHER" id="PTHR47723">
    <property type="entry name" value="OS05G0353850 PROTEIN"/>
    <property type="match status" value="1"/>
</dbReference>
<dbReference type="SUPFAM" id="SSF53098">
    <property type="entry name" value="Ribonuclease H-like"/>
    <property type="match status" value="1"/>
</dbReference>
<keyword evidence="3" id="KW-1185">Reference proteome</keyword>
<dbReference type="GO" id="GO:0003676">
    <property type="term" value="F:nucleic acid binding"/>
    <property type="evidence" value="ECO:0007669"/>
    <property type="project" value="InterPro"/>
</dbReference>
<dbReference type="InterPro" id="IPR053151">
    <property type="entry name" value="RNase_H-like"/>
</dbReference>
<dbReference type="InterPro" id="IPR002156">
    <property type="entry name" value="RNaseH_domain"/>
</dbReference>
<gene>
    <name evidence="2" type="ORF">A2U01_0010451</name>
</gene>
<reference evidence="2 3" key="1">
    <citation type="journal article" date="2018" name="Front. Plant Sci.">
        <title>Red Clover (Trifolium pratense) and Zigzag Clover (T. medium) - A Picture of Genomic Similarities and Differences.</title>
        <authorList>
            <person name="Dluhosova J."/>
            <person name="Istvanek J."/>
            <person name="Nedelnik J."/>
            <person name="Repkova J."/>
        </authorList>
    </citation>
    <scope>NUCLEOTIDE SEQUENCE [LARGE SCALE GENOMIC DNA]</scope>
    <source>
        <strain evidence="3">cv. 10/8</strain>
        <tissue evidence="2">Leaf</tissue>
    </source>
</reference>
<dbReference type="InterPro" id="IPR012337">
    <property type="entry name" value="RNaseH-like_sf"/>
</dbReference>
<dbReference type="InterPro" id="IPR036397">
    <property type="entry name" value="RNaseH_sf"/>
</dbReference>
<dbReference type="InterPro" id="IPR044730">
    <property type="entry name" value="RNase_H-like_dom_plant"/>
</dbReference>
<dbReference type="Gene3D" id="3.30.420.10">
    <property type="entry name" value="Ribonuclease H-like superfamily/Ribonuclease H"/>
    <property type="match status" value="1"/>
</dbReference>